<evidence type="ECO:0000313" key="3">
    <source>
        <dbReference type="EMBL" id="KAF5384461.1"/>
    </source>
</evidence>
<dbReference type="AlphaFoldDB" id="A0A8H5HJW5"/>
<organism evidence="3 4">
    <name type="scientific">Collybiopsis confluens</name>
    <dbReference type="NCBI Taxonomy" id="2823264"/>
    <lineage>
        <taxon>Eukaryota</taxon>
        <taxon>Fungi</taxon>
        <taxon>Dikarya</taxon>
        <taxon>Basidiomycota</taxon>
        <taxon>Agaricomycotina</taxon>
        <taxon>Agaricomycetes</taxon>
        <taxon>Agaricomycetidae</taxon>
        <taxon>Agaricales</taxon>
        <taxon>Marasmiineae</taxon>
        <taxon>Omphalotaceae</taxon>
        <taxon>Collybiopsis</taxon>
    </lineage>
</organism>
<proteinExistence type="predicted"/>
<evidence type="ECO:0000313" key="4">
    <source>
        <dbReference type="Proteomes" id="UP000518752"/>
    </source>
</evidence>
<dbReference type="OrthoDB" id="3052647at2759"/>
<dbReference type="Gene3D" id="2.60.120.260">
    <property type="entry name" value="Galactose-binding domain-like"/>
    <property type="match status" value="1"/>
</dbReference>
<keyword evidence="2" id="KW-1133">Transmembrane helix</keyword>
<keyword evidence="4" id="KW-1185">Reference proteome</keyword>
<keyword evidence="2" id="KW-0812">Transmembrane</keyword>
<feature type="compositionally biased region" description="Basic and acidic residues" evidence="1">
    <location>
        <begin position="496"/>
        <end position="513"/>
    </location>
</feature>
<name>A0A8H5HJW5_9AGAR</name>
<evidence type="ECO:0000256" key="1">
    <source>
        <dbReference type="SAM" id="MobiDB-lite"/>
    </source>
</evidence>
<evidence type="ECO:0000256" key="2">
    <source>
        <dbReference type="SAM" id="Phobius"/>
    </source>
</evidence>
<feature type="region of interest" description="Disordered" evidence="1">
    <location>
        <begin position="493"/>
        <end position="536"/>
    </location>
</feature>
<protein>
    <submittedName>
        <fullName evidence="3">Uncharacterized protein</fullName>
    </submittedName>
</protein>
<keyword evidence="2" id="KW-0472">Membrane</keyword>
<feature type="transmembrane region" description="Helical" evidence="2">
    <location>
        <begin position="329"/>
        <end position="353"/>
    </location>
</feature>
<dbReference type="EMBL" id="JAACJN010000043">
    <property type="protein sequence ID" value="KAF5384461.1"/>
    <property type="molecule type" value="Genomic_DNA"/>
</dbReference>
<accession>A0A8H5HJW5</accession>
<reference evidence="3 4" key="1">
    <citation type="journal article" date="2020" name="ISME J.">
        <title>Uncovering the hidden diversity of litter-decomposition mechanisms in mushroom-forming fungi.</title>
        <authorList>
            <person name="Floudas D."/>
            <person name="Bentzer J."/>
            <person name="Ahren D."/>
            <person name="Johansson T."/>
            <person name="Persson P."/>
            <person name="Tunlid A."/>
        </authorList>
    </citation>
    <scope>NUCLEOTIDE SEQUENCE [LARGE SCALE GENOMIC DNA]</scope>
    <source>
        <strain evidence="3 4">CBS 406.79</strain>
    </source>
</reference>
<sequence>MTTPDTAVPRLIVVDDTDPAIQYSPQIAFHSDATGLLDGQGWGGPAFNRTLTGLIGITTNGSISYNFNGTFVRALVAATGFNFGWECSVDGHTITGFQVNTSQVTNYIACDSGATLAGSANEHILNVDLLFLPGAPTTSTLWLDAIQYEPVPSDPLDAVTLRVHNSDPSVIYSNSTGGWQSFPLADYTNATAITGMSVTFSFNGTSASLYSVRSGYPNPLVGVTAGAFYSIDGKSPTNFDLPASTSVASTSPQFANIANWELFATPNLPPSQHSLQLSSSYGSSTSSLHQSLGLSYFIIKTNPATNSGGNSSTSGSGRSQAGSSLHDPVGAIAGGVVGGVAAIIAVIIIIFFIRKRHKKSQYQHATFDLNTSNLPSGNYYPDQVPQEHSTAPLTYTDTDTGLSSAGILVQNPPLTPFGPVTSPGTYSRIRNSQPNDFARSPHDSGTILPSTLYLNNQDQDGSPMFDASSVTRVSQLPETGFNPSRLVAMKNAQSMKVRDEHSQSTEVRSHTDTGVRLGPPLETEVISDAPPTYTQN</sequence>
<gene>
    <name evidence="3" type="ORF">D9757_006497</name>
</gene>
<comment type="caution">
    <text evidence="3">The sequence shown here is derived from an EMBL/GenBank/DDBJ whole genome shotgun (WGS) entry which is preliminary data.</text>
</comment>
<dbReference type="Proteomes" id="UP000518752">
    <property type="component" value="Unassembled WGS sequence"/>
</dbReference>